<dbReference type="PANTHER" id="PTHR38440">
    <property type="entry name" value="UPF0398 PROTEIN YPSA"/>
    <property type="match status" value="1"/>
</dbReference>
<dbReference type="EMBL" id="BNBF01000003">
    <property type="protein sequence ID" value="GHG40461.1"/>
    <property type="molecule type" value="Genomic_DNA"/>
</dbReference>
<accession>A0A919EVX5</accession>
<gene>
    <name evidence="1" type="ORF">GCM10018980_14740</name>
</gene>
<proteinExistence type="predicted"/>
<dbReference type="AlphaFoldDB" id="A0A919EVX5"/>
<name>A0A919EVX5_9ACTN</name>
<sequence>MPTIATTGHMDLTAASVEPVRSALRQVLADEAGGGSGLVGISCLAPGADTLFAEAVLEAGGDLVVVLPSRDYREAQVGPEHAAAFDRLVKAASEVVVMPFATADRRAYEAANAELVQRADALVAVWDGTPPSGRGGGTADAVLKARGAGVPVHVVWPEGASRRGQDPL</sequence>
<dbReference type="Proteomes" id="UP000619355">
    <property type="component" value="Unassembled WGS sequence"/>
</dbReference>
<dbReference type="RefSeq" id="WP_189979412.1">
    <property type="nucleotide sequence ID" value="NZ_BNBF01000003.1"/>
</dbReference>
<reference evidence="2" key="1">
    <citation type="journal article" date="2019" name="Int. J. Syst. Evol. Microbiol.">
        <title>The Global Catalogue of Microorganisms (GCM) 10K type strain sequencing project: providing services to taxonomists for standard genome sequencing and annotation.</title>
        <authorList>
            <consortium name="The Broad Institute Genomics Platform"/>
            <consortium name="The Broad Institute Genome Sequencing Center for Infectious Disease"/>
            <person name="Wu L."/>
            <person name="Ma J."/>
        </authorList>
    </citation>
    <scope>NUCLEOTIDE SEQUENCE [LARGE SCALE GENOMIC DNA]</scope>
    <source>
        <strain evidence="2">JCM 4253</strain>
    </source>
</reference>
<comment type="caution">
    <text evidence="1">The sequence shown here is derived from an EMBL/GenBank/DDBJ whole genome shotgun (WGS) entry which is preliminary data.</text>
</comment>
<evidence type="ECO:0000313" key="1">
    <source>
        <dbReference type="EMBL" id="GHG40461.1"/>
    </source>
</evidence>
<organism evidence="1 2">
    <name type="scientific">Streptomyces capoamus</name>
    <dbReference type="NCBI Taxonomy" id="68183"/>
    <lineage>
        <taxon>Bacteria</taxon>
        <taxon>Bacillati</taxon>
        <taxon>Actinomycetota</taxon>
        <taxon>Actinomycetes</taxon>
        <taxon>Kitasatosporales</taxon>
        <taxon>Streptomycetaceae</taxon>
        <taxon>Streptomyces</taxon>
    </lineage>
</organism>
<dbReference type="Gene3D" id="3.40.50.450">
    <property type="match status" value="1"/>
</dbReference>
<dbReference type="InterPro" id="IPR010697">
    <property type="entry name" value="YspA"/>
</dbReference>
<protein>
    <submittedName>
        <fullName evidence="1">Uncharacterized protein</fullName>
    </submittedName>
</protein>
<dbReference type="SUPFAM" id="SSF102405">
    <property type="entry name" value="MCP/YpsA-like"/>
    <property type="match status" value="1"/>
</dbReference>
<dbReference type="PANTHER" id="PTHR38440:SF1">
    <property type="entry name" value="UPF0398 PROTEIN SPR0331"/>
    <property type="match status" value="1"/>
</dbReference>
<evidence type="ECO:0000313" key="2">
    <source>
        <dbReference type="Proteomes" id="UP000619355"/>
    </source>
</evidence>
<keyword evidence="2" id="KW-1185">Reference proteome</keyword>